<evidence type="ECO:0000256" key="3">
    <source>
        <dbReference type="ARBA" id="ARBA00012528"/>
    </source>
</evidence>
<name>A0AAJ5UGI2_9ENTR</name>
<proteinExistence type="predicted"/>
<evidence type="ECO:0000313" key="9">
    <source>
        <dbReference type="Proteomes" id="UP001210130"/>
    </source>
</evidence>
<evidence type="ECO:0000256" key="4">
    <source>
        <dbReference type="ARBA" id="ARBA00023134"/>
    </source>
</evidence>
<evidence type="ECO:0000256" key="1">
    <source>
        <dbReference type="ARBA" id="ARBA00001946"/>
    </source>
</evidence>
<dbReference type="GO" id="GO:0005886">
    <property type="term" value="C:plasma membrane"/>
    <property type="evidence" value="ECO:0007669"/>
    <property type="project" value="TreeGrafter"/>
</dbReference>
<dbReference type="EMBL" id="CP112887">
    <property type="protein sequence ID" value="WBW63263.1"/>
    <property type="molecule type" value="Genomic_DNA"/>
</dbReference>
<dbReference type="RefSeq" id="WP_131047896.1">
    <property type="nucleotide sequence ID" value="NZ_CP112887.1"/>
</dbReference>
<keyword evidence="8" id="KW-0548">Nucleotidyltransferase</keyword>
<dbReference type="InterPro" id="IPR000160">
    <property type="entry name" value="GGDEF_dom"/>
</dbReference>
<dbReference type="EC" id="2.7.7.65" evidence="3"/>
<dbReference type="Gene3D" id="3.30.70.270">
    <property type="match status" value="1"/>
</dbReference>
<feature type="transmembrane region" description="Helical" evidence="6">
    <location>
        <begin position="123"/>
        <end position="142"/>
    </location>
</feature>
<dbReference type="SUPFAM" id="SSF55073">
    <property type="entry name" value="Nucleotide cyclase"/>
    <property type="match status" value="1"/>
</dbReference>
<reference evidence="8 9" key="1">
    <citation type="journal article" date="2023" name="Microbiol. Resour. Announc.">
        <title>Complete Genome Sequence of the First Colistin-Resistant Raoultella electrica Strain.</title>
        <authorList>
            <person name="Aldeia C."/>
            <person name="Campos-Madueno E.I."/>
            <person name="Sendi P."/>
            <person name="Endimiani A."/>
        </authorList>
    </citation>
    <scope>NUCLEOTIDE SEQUENCE [LARGE SCALE GENOMIC DNA]</scope>
    <source>
        <strain evidence="8 9">S2-IND-01-C</strain>
    </source>
</reference>
<keyword evidence="6" id="KW-0812">Transmembrane</keyword>
<feature type="transmembrane region" description="Helical" evidence="6">
    <location>
        <begin position="91"/>
        <end position="111"/>
    </location>
</feature>
<dbReference type="AlphaFoldDB" id="A0AAJ5UGI2"/>
<keyword evidence="4" id="KW-0547">Nucleotide-binding</keyword>
<dbReference type="Pfam" id="PF00990">
    <property type="entry name" value="GGDEF"/>
    <property type="match status" value="1"/>
</dbReference>
<comment type="pathway">
    <text evidence="2">Purine metabolism; 3',5'-cyclic di-GMP biosynthesis.</text>
</comment>
<keyword evidence="9" id="KW-1185">Reference proteome</keyword>
<comment type="catalytic activity">
    <reaction evidence="5">
        <text>2 GTP = 3',3'-c-di-GMP + 2 diphosphate</text>
        <dbReference type="Rhea" id="RHEA:24898"/>
        <dbReference type="ChEBI" id="CHEBI:33019"/>
        <dbReference type="ChEBI" id="CHEBI:37565"/>
        <dbReference type="ChEBI" id="CHEBI:58805"/>
        <dbReference type="EC" id="2.7.7.65"/>
    </reaction>
</comment>
<dbReference type="InterPro" id="IPR043128">
    <property type="entry name" value="Rev_trsase/Diguanyl_cyclase"/>
</dbReference>
<protein>
    <recommendedName>
        <fullName evidence="3">diguanylate cyclase</fullName>
        <ecNumber evidence="3">2.7.7.65</ecNumber>
    </recommendedName>
</protein>
<keyword evidence="4" id="KW-0342">GTP-binding</keyword>
<dbReference type="GO" id="GO:0005525">
    <property type="term" value="F:GTP binding"/>
    <property type="evidence" value="ECO:0007669"/>
    <property type="project" value="UniProtKB-KW"/>
</dbReference>
<feature type="transmembrane region" description="Helical" evidence="6">
    <location>
        <begin position="23"/>
        <end position="41"/>
    </location>
</feature>
<dbReference type="FunFam" id="3.30.70.270:FF:000001">
    <property type="entry name" value="Diguanylate cyclase domain protein"/>
    <property type="match status" value="1"/>
</dbReference>
<dbReference type="GO" id="GO:0043709">
    <property type="term" value="P:cell adhesion involved in single-species biofilm formation"/>
    <property type="evidence" value="ECO:0007669"/>
    <property type="project" value="TreeGrafter"/>
</dbReference>
<dbReference type="InterPro" id="IPR050469">
    <property type="entry name" value="Diguanylate_Cyclase"/>
</dbReference>
<evidence type="ECO:0000313" key="8">
    <source>
        <dbReference type="EMBL" id="WBW63263.1"/>
    </source>
</evidence>
<feature type="transmembrane region" description="Helical" evidence="6">
    <location>
        <begin position="154"/>
        <end position="173"/>
    </location>
</feature>
<evidence type="ECO:0000256" key="6">
    <source>
        <dbReference type="SAM" id="Phobius"/>
    </source>
</evidence>
<dbReference type="InterPro" id="IPR029787">
    <property type="entry name" value="Nucleotide_cyclase"/>
</dbReference>
<feature type="transmembrane region" description="Helical" evidence="6">
    <location>
        <begin position="53"/>
        <end position="71"/>
    </location>
</feature>
<dbReference type="SMART" id="SM00267">
    <property type="entry name" value="GGDEF"/>
    <property type="match status" value="1"/>
</dbReference>
<dbReference type="GO" id="GO:0052621">
    <property type="term" value="F:diguanylate cyclase activity"/>
    <property type="evidence" value="ECO:0007669"/>
    <property type="project" value="UniProtKB-EC"/>
</dbReference>
<keyword evidence="8" id="KW-0808">Transferase</keyword>
<dbReference type="PROSITE" id="PS50887">
    <property type="entry name" value="GGDEF"/>
    <property type="match status" value="1"/>
</dbReference>
<evidence type="ECO:0000259" key="7">
    <source>
        <dbReference type="PROSITE" id="PS50887"/>
    </source>
</evidence>
<keyword evidence="6" id="KW-0472">Membrane</keyword>
<dbReference type="Pfam" id="PF05230">
    <property type="entry name" value="MASE2"/>
    <property type="match status" value="1"/>
</dbReference>
<dbReference type="Proteomes" id="UP001210130">
    <property type="component" value="Chromosome"/>
</dbReference>
<feature type="domain" description="GGDEF" evidence="7">
    <location>
        <begin position="221"/>
        <end position="352"/>
    </location>
</feature>
<evidence type="ECO:0000256" key="2">
    <source>
        <dbReference type="ARBA" id="ARBA00004665"/>
    </source>
</evidence>
<dbReference type="InterPro" id="IPR007894">
    <property type="entry name" value="MASE2"/>
</dbReference>
<keyword evidence="6" id="KW-1133">Transmembrane helix</keyword>
<evidence type="ECO:0000256" key="5">
    <source>
        <dbReference type="ARBA" id="ARBA00034247"/>
    </source>
</evidence>
<gene>
    <name evidence="8" type="ORF">OR613_10370</name>
</gene>
<organism evidence="8 9">
    <name type="scientific">Klebsiella electrica</name>
    <dbReference type="NCBI Taxonomy" id="1259973"/>
    <lineage>
        <taxon>Bacteria</taxon>
        <taxon>Pseudomonadati</taxon>
        <taxon>Pseudomonadota</taxon>
        <taxon>Gammaproteobacteria</taxon>
        <taxon>Enterobacterales</taxon>
        <taxon>Enterobacteriaceae</taxon>
        <taxon>Klebsiella/Raoultella group</taxon>
        <taxon>Klebsiella</taxon>
    </lineage>
</organism>
<sequence length="354" mass="40396">MLKNFPDEKYISDRNASFIKRVYLLRQAGVILCFIPIYSVLEEQSHHKITIALLILNALTWPSIAYIASIMSKDMLNTEKKNMILDSCWAGMWIAVMQVSPIPSIFIVSIQIADRYAAGGWRILKPALLCMLLSFTLIWLLNDFNYTTEFSTRTVWFSLPLVTCYPILLSVVSRRLSIKLRKRRELLEKQALMDPGLDLPNRRFFEQKMEGAFRATRKKRILSYLLLIDVDNFKYINDTYGHEVGDAVLSRISTILRECAGAQDIPARFGGDELAVIVNNSNDQLVLAMVHAIQERIEVLSLPSHKDISCTVSIGISCAKNKTSIISWIKEADEMLYEVKRNGKNGFCMKSNKK</sequence>
<comment type="cofactor">
    <cofactor evidence="1">
        <name>Mg(2+)</name>
        <dbReference type="ChEBI" id="CHEBI:18420"/>
    </cofactor>
</comment>
<dbReference type="NCBIfam" id="TIGR00254">
    <property type="entry name" value="GGDEF"/>
    <property type="match status" value="1"/>
</dbReference>
<dbReference type="PANTHER" id="PTHR45138">
    <property type="entry name" value="REGULATORY COMPONENTS OF SENSORY TRANSDUCTION SYSTEM"/>
    <property type="match status" value="1"/>
</dbReference>
<dbReference type="CDD" id="cd01949">
    <property type="entry name" value="GGDEF"/>
    <property type="match status" value="1"/>
</dbReference>
<accession>A0AAJ5UGI2</accession>
<dbReference type="GO" id="GO:1902201">
    <property type="term" value="P:negative regulation of bacterial-type flagellum-dependent cell motility"/>
    <property type="evidence" value="ECO:0007669"/>
    <property type="project" value="TreeGrafter"/>
</dbReference>
<dbReference type="PANTHER" id="PTHR45138:SF9">
    <property type="entry name" value="DIGUANYLATE CYCLASE DGCM-RELATED"/>
    <property type="match status" value="1"/>
</dbReference>